<evidence type="ECO:0000259" key="7">
    <source>
        <dbReference type="PROSITE" id="PS50850"/>
    </source>
</evidence>
<evidence type="ECO:0000256" key="6">
    <source>
        <dbReference type="SAM" id="Phobius"/>
    </source>
</evidence>
<dbReference type="AlphaFoldDB" id="A0A941IVB3"/>
<evidence type="ECO:0000256" key="1">
    <source>
        <dbReference type="ARBA" id="ARBA00004429"/>
    </source>
</evidence>
<evidence type="ECO:0000313" key="9">
    <source>
        <dbReference type="Proteomes" id="UP000675781"/>
    </source>
</evidence>
<feature type="transmembrane region" description="Helical" evidence="6">
    <location>
        <begin position="50"/>
        <end position="78"/>
    </location>
</feature>
<feature type="transmembrane region" description="Helical" evidence="6">
    <location>
        <begin position="193"/>
        <end position="211"/>
    </location>
</feature>
<evidence type="ECO:0000256" key="5">
    <source>
        <dbReference type="ARBA" id="ARBA00023136"/>
    </source>
</evidence>
<dbReference type="Gene3D" id="1.20.1250.20">
    <property type="entry name" value="MFS general substrate transporter like domains"/>
    <property type="match status" value="1"/>
</dbReference>
<sequence length="489" mass="50693">MGVEIRAESIPPGTVEAADAADTGSRAPFSARFTTPLYLGSILNPVNSSLIATALVPIATALHVSVGSTAILISSLYVTCAVAQPAAGRLAEEFGPRRVFVAGVLMVLVAGLVGAVGRDIGMLLVARVLIGAGTSAGFPAAMLLIRRRAQAAGMSEPPRNVLGGIAVAGAATIAIGPAVGGVMIGWFGWQTAFWINLPVAALALVLTLRWIPEDNRVTRTNSARELASRLDAAGILAFAATLVTLLVFLNALPTAHWWVLILAVAFGAALTVWELRAASPFLDVRLLVSNAALTRTYLRNGMTLLGTYVIMYGLTEWLESARGMSAEQAGLLLIPMGALSALCARVASRSPRVRGKLTFSALVLFIGAIASLPLTAHSPVAAVIGVTALFGLTSGASVVANQTVLYRESPPERIGVASGLLRTSGYLGSTASAAITSFAFHTRVDDSGMHEISWVLVAVSAVVLAMTVLDRRLKATDAELEAAALRSGP</sequence>
<gene>
    <name evidence="8" type="ORF">KDL01_26370</name>
</gene>
<feature type="transmembrane region" description="Helical" evidence="6">
    <location>
        <begin position="255"/>
        <end position="275"/>
    </location>
</feature>
<dbReference type="PANTHER" id="PTHR23501">
    <property type="entry name" value="MAJOR FACILITATOR SUPERFAMILY"/>
    <property type="match status" value="1"/>
</dbReference>
<keyword evidence="2" id="KW-0813">Transport</keyword>
<feature type="transmembrane region" description="Helical" evidence="6">
    <location>
        <begin position="326"/>
        <end position="345"/>
    </location>
</feature>
<dbReference type="InterPro" id="IPR036259">
    <property type="entry name" value="MFS_trans_sf"/>
</dbReference>
<keyword evidence="5 6" id="KW-0472">Membrane</keyword>
<reference evidence="8" key="1">
    <citation type="submission" date="2021-04" db="EMBL/GenBank/DDBJ databases">
        <title>Genome based classification of Actinospica acidithermotolerans sp. nov., an actinobacterium isolated from an Indonesian hot spring.</title>
        <authorList>
            <person name="Kusuma A.B."/>
            <person name="Putra K.E."/>
            <person name="Nafisah S."/>
            <person name="Loh J."/>
            <person name="Nouioui I."/>
            <person name="Goodfellow M."/>
        </authorList>
    </citation>
    <scope>NUCLEOTIDE SEQUENCE</scope>
    <source>
        <strain evidence="8">CSCA 57</strain>
    </source>
</reference>
<accession>A0A941IVB3</accession>
<feature type="transmembrane region" description="Helical" evidence="6">
    <location>
        <begin position="357"/>
        <end position="374"/>
    </location>
</feature>
<feature type="transmembrane region" description="Helical" evidence="6">
    <location>
        <begin position="296"/>
        <end position="314"/>
    </location>
</feature>
<evidence type="ECO:0000256" key="2">
    <source>
        <dbReference type="ARBA" id="ARBA00022448"/>
    </source>
</evidence>
<feature type="transmembrane region" description="Helical" evidence="6">
    <location>
        <begin position="452"/>
        <end position="469"/>
    </location>
</feature>
<dbReference type="GO" id="GO:0005886">
    <property type="term" value="C:plasma membrane"/>
    <property type="evidence" value="ECO:0007669"/>
    <property type="project" value="UniProtKB-SubCell"/>
</dbReference>
<keyword evidence="3 6" id="KW-0812">Transmembrane</keyword>
<dbReference type="SUPFAM" id="SSF103473">
    <property type="entry name" value="MFS general substrate transporter"/>
    <property type="match status" value="1"/>
</dbReference>
<proteinExistence type="predicted"/>
<keyword evidence="9" id="KW-1185">Reference proteome</keyword>
<name>A0A941IVB3_9ACTN</name>
<protein>
    <submittedName>
        <fullName evidence="8">MFS transporter</fullName>
    </submittedName>
</protein>
<dbReference type="Gene3D" id="1.20.1720.10">
    <property type="entry name" value="Multidrug resistance protein D"/>
    <property type="match status" value="1"/>
</dbReference>
<feature type="domain" description="Major facilitator superfamily (MFS) profile" evidence="7">
    <location>
        <begin position="33"/>
        <end position="472"/>
    </location>
</feature>
<dbReference type="InterPro" id="IPR011701">
    <property type="entry name" value="MFS"/>
</dbReference>
<feature type="transmembrane region" description="Helical" evidence="6">
    <location>
        <begin position="420"/>
        <end position="440"/>
    </location>
</feature>
<feature type="transmembrane region" description="Helical" evidence="6">
    <location>
        <begin position="232"/>
        <end position="249"/>
    </location>
</feature>
<evidence type="ECO:0000256" key="4">
    <source>
        <dbReference type="ARBA" id="ARBA00022989"/>
    </source>
</evidence>
<feature type="transmembrane region" description="Helical" evidence="6">
    <location>
        <begin position="99"/>
        <end position="117"/>
    </location>
</feature>
<dbReference type="Proteomes" id="UP000675781">
    <property type="component" value="Unassembled WGS sequence"/>
</dbReference>
<dbReference type="GO" id="GO:0022857">
    <property type="term" value="F:transmembrane transporter activity"/>
    <property type="evidence" value="ECO:0007669"/>
    <property type="project" value="InterPro"/>
</dbReference>
<feature type="transmembrane region" description="Helical" evidence="6">
    <location>
        <begin position="165"/>
        <end position="187"/>
    </location>
</feature>
<dbReference type="EMBL" id="JAGSOG010000164">
    <property type="protein sequence ID" value="MBR7836831.1"/>
    <property type="molecule type" value="Genomic_DNA"/>
</dbReference>
<organism evidence="8 9">
    <name type="scientific">Actinospica durhamensis</name>
    <dbReference type="NCBI Taxonomy" id="1508375"/>
    <lineage>
        <taxon>Bacteria</taxon>
        <taxon>Bacillati</taxon>
        <taxon>Actinomycetota</taxon>
        <taxon>Actinomycetes</taxon>
        <taxon>Catenulisporales</taxon>
        <taxon>Actinospicaceae</taxon>
        <taxon>Actinospica</taxon>
    </lineage>
</organism>
<dbReference type="Pfam" id="PF07690">
    <property type="entry name" value="MFS_1"/>
    <property type="match status" value="1"/>
</dbReference>
<dbReference type="PROSITE" id="PS50850">
    <property type="entry name" value="MFS"/>
    <property type="match status" value="1"/>
</dbReference>
<dbReference type="RefSeq" id="WP_212531301.1">
    <property type="nucleotide sequence ID" value="NZ_JAGSOG010000164.1"/>
</dbReference>
<keyword evidence="4 6" id="KW-1133">Transmembrane helix</keyword>
<feature type="transmembrane region" description="Helical" evidence="6">
    <location>
        <begin position="123"/>
        <end position="145"/>
    </location>
</feature>
<comment type="subcellular location">
    <subcellularLocation>
        <location evidence="1">Cell inner membrane</location>
        <topology evidence="1">Multi-pass membrane protein</topology>
    </subcellularLocation>
</comment>
<evidence type="ECO:0000256" key="3">
    <source>
        <dbReference type="ARBA" id="ARBA00022692"/>
    </source>
</evidence>
<comment type="caution">
    <text evidence="8">The sequence shown here is derived from an EMBL/GenBank/DDBJ whole genome shotgun (WGS) entry which is preliminary data.</text>
</comment>
<dbReference type="InterPro" id="IPR020846">
    <property type="entry name" value="MFS_dom"/>
</dbReference>
<dbReference type="PANTHER" id="PTHR23501:SF191">
    <property type="entry name" value="VACUOLAR BASIC AMINO ACID TRANSPORTER 4"/>
    <property type="match status" value="1"/>
</dbReference>
<evidence type="ECO:0000313" key="8">
    <source>
        <dbReference type="EMBL" id="MBR7836831.1"/>
    </source>
</evidence>
<feature type="transmembrane region" description="Helical" evidence="6">
    <location>
        <begin position="380"/>
        <end position="400"/>
    </location>
</feature>